<dbReference type="EMBL" id="LUCV01000020">
    <property type="protein sequence ID" value="OAI92056.1"/>
    <property type="molecule type" value="Genomic_DNA"/>
</dbReference>
<reference evidence="2 3" key="1">
    <citation type="submission" date="2016-03" db="EMBL/GenBank/DDBJ databases">
        <title>Draft Genome Assembly of Pseudomonas putida strain CBF10-2.</title>
        <authorList>
            <person name="Iyer R.S."/>
            <person name="Damania A."/>
        </authorList>
    </citation>
    <scope>NUCLEOTIDE SEQUENCE [LARGE SCALE GENOMIC DNA]</scope>
    <source>
        <strain evidence="2 3">CBF10-2</strain>
    </source>
</reference>
<gene>
    <name evidence="2" type="ORF">AYO28_19045</name>
</gene>
<accession>A0A177SNM3</accession>
<dbReference type="RefSeq" id="WP_064303102.1">
    <property type="nucleotide sequence ID" value="NZ_LUCV01000020.1"/>
</dbReference>
<evidence type="ECO:0000313" key="2">
    <source>
        <dbReference type="EMBL" id="OAI92056.1"/>
    </source>
</evidence>
<dbReference type="Proteomes" id="UP000077752">
    <property type="component" value="Unassembled WGS sequence"/>
</dbReference>
<dbReference type="InterPro" id="IPR009506">
    <property type="entry name" value="YjiS-like"/>
</dbReference>
<dbReference type="Pfam" id="PF06568">
    <property type="entry name" value="YjiS-like"/>
    <property type="match status" value="1"/>
</dbReference>
<feature type="domain" description="YjiS-like" evidence="1">
    <location>
        <begin position="31"/>
        <end position="65"/>
    </location>
</feature>
<dbReference type="AlphaFoldDB" id="A0A177SNM3"/>
<name>A0A177SNM3_PSEPU</name>
<evidence type="ECO:0000313" key="3">
    <source>
        <dbReference type="Proteomes" id="UP000077752"/>
    </source>
</evidence>
<organism evidence="2 3">
    <name type="scientific">Pseudomonas putida</name>
    <name type="common">Arthrobacter siderocapsulatus</name>
    <dbReference type="NCBI Taxonomy" id="303"/>
    <lineage>
        <taxon>Bacteria</taxon>
        <taxon>Pseudomonadati</taxon>
        <taxon>Pseudomonadota</taxon>
        <taxon>Gammaproteobacteria</taxon>
        <taxon>Pseudomonadales</taxon>
        <taxon>Pseudomonadaceae</taxon>
        <taxon>Pseudomonas</taxon>
    </lineage>
</organism>
<protein>
    <recommendedName>
        <fullName evidence="1">YjiS-like domain-containing protein</fullName>
    </recommendedName>
</protein>
<sequence>MNGLSDVRLKLYGSEVERAQRNARLRGPWFMGTVRLWRHRWKTRQALLELTTAQLKDIGLSKADAVEEGLKPFWRE</sequence>
<evidence type="ECO:0000259" key="1">
    <source>
        <dbReference type="Pfam" id="PF06568"/>
    </source>
</evidence>
<proteinExistence type="predicted"/>
<comment type="caution">
    <text evidence="2">The sequence shown here is derived from an EMBL/GenBank/DDBJ whole genome shotgun (WGS) entry which is preliminary data.</text>
</comment>